<dbReference type="Pfam" id="PF11976">
    <property type="entry name" value="Rad60-SLD"/>
    <property type="match status" value="1"/>
</dbReference>
<dbReference type="OrthoDB" id="442921at2759"/>
<evidence type="ECO:0000259" key="2">
    <source>
        <dbReference type="PROSITE" id="PS50053"/>
    </source>
</evidence>
<accession>M2Q307</accession>
<keyword evidence="4" id="KW-1185">Reference proteome</keyword>
<dbReference type="STRING" id="914234.M2Q307"/>
<dbReference type="InterPro" id="IPR000626">
    <property type="entry name" value="Ubiquitin-like_dom"/>
</dbReference>
<dbReference type="InterPro" id="IPR029071">
    <property type="entry name" value="Ubiquitin-like_domsf"/>
</dbReference>
<protein>
    <recommendedName>
        <fullName evidence="2">Ubiquitin-like domain-containing protein</fullName>
    </recommendedName>
</protein>
<dbReference type="PROSITE" id="PS50053">
    <property type="entry name" value="UBIQUITIN_2"/>
    <property type="match status" value="1"/>
</dbReference>
<dbReference type="Gene3D" id="3.10.20.90">
    <property type="entry name" value="Phosphatidylinositol 3-kinase Catalytic Subunit, Chain A, domain 1"/>
    <property type="match status" value="1"/>
</dbReference>
<organism evidence="3 4">
    <name type="scientific">Ceriporiopsis subvermispora (strain B)</name>
    <name type="common">White-rot fungus</name>
    <name type="synonym">Gelatoporia subvermispora</name>
    <dbReference type="NCBI Taxonomy" id="914234"/>
    <lineage>
        <taxon>Eukaryota</taxon>
        <taxon>Fungi</taxon>
        <taxon>Dikarya</taxon>
        <taxon>Basidiomycota</taxon>
        <taxon>Agaricomycotina</taxon>
        <taxon>Agaricomycetes</taxon>
        <taxon>Polyporales</taxon>
        <taxon>Gelatoporiaceae</taxon>
        <taxon>Gelatoporia</taxon>
    </lineage>
</organism>
<gene>
    <name evidence="3" type="ORF">CERSUDRAFT_100630</name>
</gene>
<dbReference type="PANTHER" id="PTHR10562">
    <property type="entry name" value="SMALL UBIQUITIN-RELATED MODIFIER"/>
    <property type="match status" value="1"/>
</dbReference>
<evidence type="ECO:0000313" key="3">
    <source>
        <dbReference type="EMBL" id="EMD31178.1"/>
    </source>
</evidence>
<proteinExistence type="predicted"/>
<feature type="region of interest" description="Disordered" evidence="1">
    <location>
        <begin position="71"/>
        <end position="94"/>
    </location>
</feature>
<dbReference type="SUPFAM" id="SSF54236">
    <property type="entry name" value="Ubiquitin-like"/>
    <property type="match status" value="1"/>
</dbReference>
<dbReference type="InterPro" id="IPR022617">
    <property type="entry name" value="Rad60/SUMO-like_dom"/>
</dbReference>
<feature type="domain" description="Ubiquitin-like" evidence="2">
    <location>
        <begin position="17"/>
        <end position="91"/>
    </location>
</feature>
<evidence type="ECO:0000313" key="4">
    <source>
        <dbReference type="Proteomes" id="UP000016930"/>
    </source>
</evidence>
<reference evidence="3 4" key="1">
    <citation type="journal article" date="2012" name="Proc. Natl. Acad. Sci. U.S.A.">
        <title>Comparative genomics of Ceriporiopsis subvermispora and Phanerochaete chrysosporium provide insight into selective ligninolysis.</title>
        <authorList>
            <person name="Fernandez-Fueyo E."/>
            <person name="Ruiz-Duenas F.J."/>
            <person name="Ferreira P."/>
            <person name="Floudas D."/>
            <person name="Hibbett D.S."/>
            <person name="Canessa P."/>
            <person name="Larrondo L.F."/>
            <person name="James T.Y."/>
            <person name="Seelenfreund D."/>
            <person name="Lobos S."/>
            <person name="Polanco R."/>
            <person name="Tello M."/>
            <person name="Honda Y."/>
            <person name="Watanabe T."/>
            <person name="Watanabe T."/>
            <person name="Ryu J.S."/>
            <person name="Kubicek C.P."/>
            <person name="Schmoll M."/>
            <person name="Gaskell J."/>
            <person name="Hammel K.E."/>
            <person name="St John F.J."/>
            <person name="Vanden Wymelenberg A."/>
            <person name="Sabat G."/>
            <person name="Splinter BonDurant S."/>
            <person name="Syed K."/>
            <person name="Yadav J.S."/>
            <person name="Doddapaneni H."/>
            <person name="Subramanian V."/>
            <person name="Lavin J.L."/>
            <person name="Oguiza J.A."/>
            <person name="Perez G."/>
            <person name="Pisabarro A.G."/>
            <person name="Ramirez L."/>
            <person name="Santoyo F."/>
            <person name="Master E."/>
            <person name="Coutinho P.M."/>
            <person name="Henrissat B."/>
            <person name="Lombard V."/>
            <person name="Magnuson J.K."/>
            <person name="Kuees U."/>
            <person name="Hori C."/>
            <person name="Igarashi K."/>
            <person name="Samejima M."/>
            <person name="Held B.W."/>
            <person name="Barry K.W."/>
            <person name="LaButti K.M."/>
            <person name="Lapidus A."/>
            <person name="Lindquist E.A."/>
            <person name="Lucas S.M."/>
            <person name="Riley R."/>
            <person name="Salamov A.A."/>
            <person name="Hoffmeister D."/>
            <person name="Schwenk D."/>
            <person name="Hadar Y."/>
            <person name="Yarden O."/>
            <person name="de Vries R.P."/>
            <person name="Wiebenga A."/>
            <person name="Stenlid J."/>
            <person name="Eastwood D."/>
            <person name="Grigoriev I.V."/>
            <person name="Berka R.M."/>
            <person name="Blanchette R.A."/>
            <person name="Kersten P."/>
            <person name="Martinez A.T."/>
            <person name="Vicuna R."/>
            <person name="Cullen D."/>
        </authorList>
    </citation>
    <scope>NUCLEOTIDE SEQUENCE [LARGE SCALE GENOMIC DNA]</scope>
    <source>
        <strain evidence="3 4">B</strain>
    </source>
</reference>
<dbReference type="EMBL" id="KB445822">
    <property type="protein sequence ID" value="EMD31178.1"/>
    <property type="molecule type" value="Genomic_DNA"/>
</dbReference>
<dbReference type="Proteomes" id="UP000016930">
    <property type="component" value="Unassembled WGS sequence"/>
</dbReference>
<sequence length="94" mass="10313">MTASGDEDHAADVKPKMSLTINHDGIQCTIKQRPGMTLHKAFEAAEKRFIVQPGTLRFTYEGQRIHGHQTPAELDMEDGDMIDAHLGQTGGGRP</sequence>
<dbReference type="CDD" id="cd01763">
    <property type="entry name" value="Ubl_SUMO_like"/>
    <property type="match status" value="1"/>
</dbReference>
<evidence type="ECO:0000256" key="1">
    <source>
        <dbReference type="SAM" id="MobiDB-lite"/>
    </source>
</evidence>
<dbReference type="AlphaFoldDB" id="M2Q307"/>
<dbReference type="HOGENOM" id="CLU_148322_4_4_1"/>
<name>M2Q307_CERS8</name>